<reference evidence="1 2" key="1">
    <citation type="journal article" date="2019" name="ISME J.">
        <title>Candidatus Macondimonas diazotrophica, a novel gammaproteobacterial genus dominating crude-oil-contaminated coastal sediments.</title>
        <authorList>
            <person name="Karthikeyan S."/>
            <person name="Konstantinidis K."/>
        </authorList>
    </citation>
    <scope>NUCLEOTIDE SEQUENCE [LARGE SCALE GENOMIC DNA]</scope>
    <source>
        <strain evidence="1 2">KTK01</strain>
    </source>
</reference>
<keyword evidence="1" id="KW-0378">Hydrolase</keyword>
<proteinExistence type="predicted"/>
<dbReference type="Pfam" id="PF09411">
    <property type="entry name" value="PagL"/>
    <property type="match status" value="1"/>
</dbReference>
<keyword evidence="2" id="KW-1185">Reference proteome</keyword>
<dbReference type="EMBL" id="SRIO01000016">
    <property type="protein sequence ID" value="TFZ81726.1"/>
    <property type="molecule type" value="Genomic_DNA"/>
</dbReference>
<evidence type="ECO:0000313" key="1">
    <source>
        <dbReference type="EMBL" id="TFZ81726.1"/>
    </source>
</evidence>
<dbReference type="Proteomes" id="UP000297890">
    <property type="component" value="Unassembled WGS sequence"/>
</dbReference>
<accession>A0A4Z0F7Q5</accession>
<gene>
    <name evidence="1" type="ORF">E4680_11155</name>
</gene>
<dbReference type="GO" id="GO:0016787">
    <property type="term" value="F:hydrolase activity"/>
    <property type="evidence" value="ECO:0007669"/>
    <property type="project" value="UniProtKB-KW"/>
</dbReference>
<protein>
    <submittedName>
        <fullName evidence="1">Acyloxyacyl hydrolase</fullName>
    </submittedName>
</protein>
<organism evidence="1 2">
    <name type="scientific">Candidatus Macondimonas diazotrophica</name>
    <dbReference type="NCBI Taxonomy" id="2305248"/>
    <lineage>
        <taxon>Bacteria</taxon>
        <taxon>Pseudomonadati</taxon>
        <taxon>Pseudomonadota</taxon>
        <taxon>Gammaproteobacteria</taxon>
        <taxon>Chromatiales</taxon>
        <taxon>Ectothiorhodospiraceae</taxon>
        <taxon>Candidatus Macondimonas</taxon>
    </lineage>
</organism>
<comment type="caution">
    <text evidence="1">The sequence shown here is derived from an EMBL/GenBank/DDBJ whole genome shotgun (WGS) entry which is preliminary data.</text>
</comment>
<dbReference type="RefSeq" id="WP_135282495.1">
    <property type="nucleotide sequence ID" value="NZ_SRIO01000016.1"/>
</dbReference>
<name>A0A4Z0F7Q5_9GAMM</name>
<evidence type="ECO:0000313" key="2">
    <source>
        <dbReference type="Proteomes" id="UP000297890"/>
    </source>
</evidence>
<dbReference type="Gene3D" id="2.40.160.20">
    <property type="match status" value="1"/>
</dbReference>
<dbReference type="AlphaFoldDB" id="A0A4Z0F7Q5"/>
<dbReference type="OrthoDB" id="9797122at2"/>
<sequence length="177" mass="19342">MITLLQTLGRVVTVAAGVMPLAASASWMAGIELGRTETGGELVRLGISGPRAYALGQTGTWSWDVTPEMVVGRWSDGEYDRSVWEVGVTPLFAAHRAVSAGQIGINFGIGAHLLSAVRFEDRRLGSAFQFGDHIGVEWRSPSGRWTLGYRYQHLSNASIQPPNDGVEFHLLRLDWSF</sequence>
<dbReference type="InterPro" id="IPR018550">
    <property type="entry name" value="Lipid-A_deacylase-rel"/>
</dbReference>